<keyword evidence="3" id="KW-1185">Reference proteome</keyword>
<dbReference type="EMBL" id="JAIZAY010000017">
    <property type="protein sequence ID" value="KAJ8025809.1"/>
    <property type="molecule type" value="Genomic_DNA"/>
</dbReference>
<dbReference type="AlphaFoldDB" id="A0A9Q0YNP2"/>
<evidence type="ECO:0000313" key="3">
    <source>
        <dbReference type="Proteomes" id="UP001152320"/>
    </source>
</evidence>
<comment type="caution">
    <text evidence="2">The sequence shown here is derived from an EMBL/GenBank/DDBJ whole genome shotgun (WGS) entry which is preliminary data.</text>
</comment>
<organism evidence="2 3">
    <name type="scientific">Holothuria leucospilota</name>
    <name type="common">Black long sea cucumber</name>
    <name type="synonym">Mertensiothuria leucospilota</name>
    <dbReference type="NCBI Taxonomy" id="206669"/>
    <lineage>
        <taxon>Eukaryota</taxon>
        <taxon>Metazoa</taxon>
        <taxon>Echinodermata</taxon>
        <taxon>Eleutherozoa</taxon>
        <taxon>Echinozoa</taxon>
        <taxon>Holothuroidea</taxon>
        <taxon>Aspidochirotacea</taxon>
        <taxon>Aspidochirotida</taxon>
        <taxon>Holothuriidae</taxon>
        <taxon>Holothuria</taxon>
    </lineage>
</organism>
<gene>
    <name evidence="2" type="ORF">HOLleu_33467</name>
</gene>
<evidence type="ECO:0000256" key="1">
    <source>
        <dbReference type="SAM" id="Phobius"/>
    </source>
</evidence>
<keyword evidence="1" id="KW-1133">Transmembrane helix</keyword>
<sequence length="183" mass="20704">MCNTIQTHILPDHVSEKLLANDFASFFHTRVRDLRDKLDNLTPPSFSVDICDACESSFASFEYVDKEYVRTLISQSPASSCAFDPIPTVLLKTCLDPLLPHITDIINYSLSSGIIPKSLKTAQVTPLLKKQSLNQSDFKNYRPISNLKFILKIKGSRPNVTNFLFLFQVSFIILLDINIAYSR</sequence>
<evidence type="ECO:0000313" key="2">
    <source>
        <dbReference type="EMBL" id="KAJ8025809.1"/>
    </source>
</evidence>
<dbReference type="Proteomes" id="UP001152320">
    <property type="component" value="Chromosome 17"/>
</dbReference>
<reference evidence="2" key="1">
    <citation type="submission" date="2021-10" db="EMBL/GenBank/DDBJ databases">
        <title>Tropical sea cucumber genome reveals ecological adaptation and Cuvierian tubules defense mechanism.</title>
        <authorList>
            <person name="Chen T."/>
        </authorList>
    </citation>
    <scope>NUCLEOTIDE SEQUENCE</scope>
    <source>
        <strain evidence="2">Nanhai2018</strain>
        <tissue evidence="2">Muscle</tissue>
    </source>
</reference>
<feature type="transmembrane region" description="Helical" evidence="1">
    <location>
        <begin position="160"/>
        <end position="181"/>
    </location>
</feature>
<name>A0A9Q0YNP2_HOLLE</name>
<proteinExistence type="predicted"/>
<accession>A0A9Q0YNP2</accession>
<keyword evidence="1" id="KW-0472">Membrane</keyword>
<dbReference type="PANTHER" id="PTHR47510:SF3">
    <property type="entry name" value="ENDO_EXONUCLEASE_PHOSPHATASE DOMAIN-CONTAINING PROTEIN"/>
    <property type="match status" value="1"/>
</dbReference>
<dbReference type="PANTHER" id="PTHR47510">
    <property type="entry name" value="REVERSE TRANSCRIPTASE DOMAIN-CONTAINING PROTEIN"/>
    <property type="match status" value="1"/>
</dbReference>
<protein>
    <submittedName>
        <fullName evidence="2">Uncharacterized protein</fullName>
    </submittedName>
</protein>
<keyword evidence="1" id="KW-0812">Transmembrane</keyword>
<dbReference type="OrthoDB" id="414730at2759"/>